<evidence type="ECO:0000256" key="1">
    <source>
        <dbReference type="ARBA" id="ARBA00004651"/>
    </source>
</evidence>
<evidence type="ECO:0000256" key="2">
    <source>
        <dbReference type="ARBA" id="ARBA00022475"/>
    </source>
</evidence>
<dbReference type="EMBL" id="JBHSAY010000005">
    <property type="protein sequence ID" value="MFC4130332.1"/>
    <property type="molecule type" value="Genomic_DNA"/>
</dbReference>
<dbReference type="CDD" id="cd06580">
    <property type="entry name" value="TM_PBP1_transp_TpRbsC_like"/>
    <property type="match status" value="1"/>
</dbReference>
<dbReference type="Pfam" id="PF02653">
    <property type="entry name" value="BPD_transp_2"/>
    <property type="match status" value="1"/>
</dbReference>
<gene>
    <name evidence="8" type="ORF">ACFOZ4_06925</name>
</gene>
<feature type="transmembrane region" description="Helical" evidence="7">
    <location>
        <begin position="347"/>
        <end position="373"/>
    </location>
</feature>
<keyword evidence="3 7" id="KW-0812">Transmembrane</keyword>
<evidence type="ECO:0000256" key="6">
    <source>
        <dbReference type="SAM" id="MobiDB-lite"/>
    </source>
</evidence>
<proteinExistence type="predicted"/>
<feature type="region of interest" description="Disordered" evidence="6">
    <location>
        <begin position="1"/>
        <end position="52"/>
    </location>
</feature>
<evidence type="ECO:0000256" key="5">
    <source>
        <dbReference type="ARBA" id="ARBA00023136"/>
    </source>
</evidence>
<organism evidence="8 9">
    <name type="scientific">Hamadaea flava</name>
    <dbReference type="NCBI Taxonomy" id="1742688"/>
    <lineage>
        <taxon>Bacteria</taxon>
        <taxon>Bacillati</taxon>
        <taxon>Actinomycetota</taxon>
        <taxon>Actinomycetes</taxon>
        <taxon>Micromonosporales</taxon>
        <taxon>Micromonosporaceae</taxon>
        <taxon>Hamadaea</taxon>
    </lineage>
</organism>
<evidence type="ECO:0000313" key="8">
    <source>
        <dbReference type="EMBL" id="MFC4130332.1"/>
    </source>
</evidence>
<keyword evidence="5 7" id="KW-0472">Membrane</keyword>
<protein>
    <submittedName>
        <fullName evidence="8">ABC transporter permease</fullName>
    </submittedName>
</protein>
<feature type="transmembrane region" description="Helical" evidence="7">
    <location>
        <begin position="72"/>
        <end position="93"/>
    </location>
</feature>
<evidence type="ECO:0000256" key="3">
    <source>
        <dbReference type="ARBA" id="ARBA00022692"/>
    </source>
</evidence>
<feature type="transmembrane region" description="Helical" evidence="7">
    <location>
        <begin position="152"/>
        <end position="177"/>
    </location>
</feature>
<evidence type="ECO:0000313" key="9">
    <source>
        <dbReference type="Proteomes" id="UP001595816"/>
    </source>
</evidence>
<accession>A0ABV8LJ23</accession>
<feature type="transmembrane region" description="Helical" evidence="7">
    <location>
        <begin position="299"/>
        <end position="317"/>
    </location>
</feature>
<dbReference type="InterPro" id="IPR001851">
    <property type="entry name" value="ABC_transp_permease"/>
</dbReference>
<dbReference type="PANTHER" id="PTHR47089">
    <property type="entry name" value="ABC TRANSPORTER, PERMEASE PROTEIN"/>
    <property type="match status" value="1"/>
</dbReference>
<comment type="subcellular location">
    <subcellularLocation>
        <location evidence="1">Cell membrane</location>
        <topology evidence="1">Multi-pass membrane protein</topology>
    </subcellularLocation>
</comment>
<name>A0ABV8LJ23_9ACTN</name>
<keyword evidence="9" id="KW-1185">Reference proteome</keyword>
<reference evidence="9" key="1">
    <citation type="journal article" date="2019" name="Int. J. Syst. Evol. Microbiol.">
        <title>The Global Catalogue of Microorganisms (GCM) 10K type strain sequencing project: providing services to taxonomists for standard genome sequencing and annotation.</title>
        <authorList>
            <consortium name="The Broad Institute Genomics Platform"/>
            <consortium name="The Broad Institute Genome Sequencing Center for Infectious Disease"/>
            <person name="Wu L."/>
            <person name="Ma J."/>
        </authorList>
    </citation>
    <scope>NUCLEOTIDE SEQUENCE [LARGE SCALE GENOMIC DNA]</scope>
    <source>
        <strain evidence="9">CGMCC 4.7289</strain>
    </source>
</reference>
<keyword evidence="4 7" id="KW-1133">Transmembrane helix</keyword>
<comment type="caution">
    <text evidence="8">The sequence shown here is derived from an EMBL/GenBank/DDBJ whole genome shotgun (WGS) entry which is preliminary data.</text>
</comment>
<dbReference type="RefSeq" id="WP_253758090.1">
    <property type="nucleotide sequence ID" value="NZ_JAMZDZ010000001.1"/>
</dbReference>
<keyword evidence="2" id="KW-1003">Cell membrane</keyword>
<feature type="transmembrane region" description="Helical" evidence="7">
    <location>
        <begin position="242"/>
        <end position="261"/>
    </location>
</feature>
<sequence length="478" mass="49270">MSEQDPPVEPGGDADSGSETGGGQAFPVNPTPVPSAAQAEALAGQPVAPTRNGGKPSLGQAFLKELWADNSFTVTLLAIVLAGVVAAVLMVLGDENTRQQWAYFFYQPGTTLQATWDLLSVSFGNLFKGSIVDPDTFSRWVYGMDGVTWQRVLYPISETLTAAAPLIFTGLAVALPFRAGLFNIGGQGQAIMGALAGGTAGFALGWSSPFGWIAATIAGALAGFLYGGLVGLLKARTGAHEVILTIMLNYVALYFMSWYIIQPWVKNPERSDAISKPIPPDSLYPKIFGTTASDTGLRANLAIVLAVLAAWAISWLLRRGTFGFELRAVGYNPDAAKTAGMKVGATLALTMAISGALAGLGGTSIAVGTAGALTVDMMGQVGFNGILVALLGRVKPWGVVAAGLLYGALTAGGSKMQTGGVATHADGTTVNIPGISNEIVGVIQALIVIFVAAPLLVRAIFKLRRSPSAAATVGLAKG</sequence>
<dbReference type="PANTHER" id="PTHR47089:SF1">
    <property type="entry name" value="GUANOSINE ABC TRANSPORTER PERMEASE PROTEIN NUPP"/>
    <property type="match status" value="1"/>
</dbReference>
<feature type="transmembrane region" description="Helical" evidence="7">
    <location>
        <begin position="439"/>
        <end position="461"/>
    </location>
</feature>
<evidence type="ECO:0000256" key="7">
    <source>
        <dbReference type="SAM" id="Phobius"/>
    </source>
</evidence>
<evidence type="ECO:0000256" key="4">
    <source>
        <dbReference type="ARBA" id="ARBA00022989"/>
    </source>
</evidence>
<dbReference type="Proteomes" id="UP001595816">
    <property type="component" value="Unassembled WGS sequence"/>
</dbReference>
<feature type="transmembrane region" description="Helical" evidence="7">
    <location>
        <begin position="212"/>
        <end position="233"/>
    </location>
</feature>